<dbReference type="CDD" id="cd08760">
    <property type="entry name" value="Cyt_b561_FRRS1_like"/>
    <property type="match status" value="1"/>
</dbReference>
<keyword evidence="2" id="KW-0813">Transport</keyword>
<evidence type="ECO:0000256" key="8">
    <source>
        <dbReference type="SAM" id="Phobius"/>
    </source>
</evidence>
<proteinExistence type="predicted"/>
<dbReference type="PROSITE" id="PS50939">
    <property type="entry name" value="CYTOCHROME_B561"/>
    <property type="match status" value="1"/>
</dbReference>
<feature type="transmembrane region" description="Helical" evidence="8">
    <location>
        <begin position="327"/>
        <end position="348"/>
    </location>
</feature>
<dbReference type="InterPro" id="IPR006593">
    <property type="entry name" value="Cyt_b561/ferric_Rdtase_TM"/>
</dbReference>
<feature type="transmembrane region" description="Helical" evidence="8">
    <location>
        <begin position="354"/>
        <end position="373"/>
    </location>
</feature>
<dbReference type="Gene3D" id="1.20.120.1770">
    <property type="match status" value="1"/>
</dbReference>
<dbReference type="CDD" id="cd09630">
    <property type="entry name" value="CDH_like_cytochrome"/>
    <property type="match status" value="1"/>
</dbReference>
<evidence type="ECO:0000256" key="3">
    <source>
        <dbReference type="ARBA" id="ARBA00022692"/>
    </source>
</evidence>
<sequence>MLFRKLALAAATAFAPVRADDEDKGQSLFVTDDGALAFAFTVPGNGVDLAFSLRVKRSYSWGAVGIGSNDMPGALYFMIYQNLDRDNVTFSPRVTYSNVEPFYFDEPEFQVLPGTGVDSEYMTFTARCLSHCRSWPARGGAGGTIDVSDANQKAIFALGPKEGFASDNVEQNLKIHSRYGRFTLNMKRTRDVEDNPEIGSNPKMDGATLDFSKSGYSDIKSTMHAVLMILGICALMPLGALMLRLGGWVRAHALNQTIAMIFVLAGFGLGVATSFTYQRSMHFKSYHQIVGIIVVAFILAQFTIGFLHHKKFKDTQHPTIYGKVHVWLGRIIIFLGVLNAFFGLTFALNRRYGIVLAGLMIFIILGVFAATIGRRWMTKNRRMRQGDPLAGGSTPYGHTQPWRQPPPPAAGGSSMYPDDPPPGYEPPTQQDQIGLRPVSPWRSNSERKDDDDVPNLGSAQTPREFT</sequence>
<dbReference type="Pfam" id="PF03188">
    <property type="entry name" value="Cytochrom_B561"/>
    <property type="match status" value="1"/>
</dbReference>
<gene>
    <name evidence="11" type="ORF">NLU13_7483</name>
</gene>
<protein>
    <recommendedName>
        <fullName evidence="10">Cytochrome b561 domain-containing protein</fullName>
    </recommendedName>
</protein>
<evidence type="ECO:0000313" key="12">
    <source>
        <dbReference type="Proteomes" id="UP001175261"/>
    </source>
</evidence>
<reference evidence="11" key="1">
    <citation type="submission" date="2022-10" db="EMBL/GenBank/DDBJ databases">
        <title>Determination and structural analysis of whole genome sequence of Sarocladium strictum F4-1.</title>
        <authorList>
            <person name="Hu L."/>
            <person name="Jiang Y."/>
        </authorList>
    </citation>
    <scope>NUCLEOTIDE SEQUENCE</scope>
    <source>
        <strain evidence="11">F4-1</strain>
    </source>
</reference>
<keyword evidence="12" id="KW-1185">Reference proteome</keyword>
<evidence type="ECO:0000256" key="6">
    <source>
        <dbReference type="ARBA" id="ARBA00023136"/>
    </source>
</evidence>
<feature type="domain" description="Cytochrome b561" evidence="10">
    <location>
        <begin position="186"/>
        <end position="381"/>
    </location>
</feature>
<feature type="transmembrane region" description="Helical" evidence="8">
    <location>
        <begin position="257"/>
        <end position="277"/>
    </location>
</feature>
<dbReference type="SUPFAM" id="SSF49344">
    <property type="entry name" value="CBD9-like"/>
    <property type="match status" value="1"/>
</dbReference>
<dbReference type="AlphaFoldDB" id="A0AA39GCX0"/>
<keyword evidence="6 8" id="KW-0472">Membrane</keyword>
<feature type="compositionally biased region" description="Polar residues" evidence="7">
    <location>
        <begin position="457"/>
        <end position="466"/>
    </location>
</feature>
<evidence type="ECO:0000313" key="11">
    <source>
        <dbReference type="EMBL" id="KAK0385005.1"/>
    </source>
</evidence>
<feature type="transmembrane region" description="Helical" evidence="8">
    <location>
        <begin position="289"/>
        <end position="307"/>
    </location>
</feature>
<dbReference type="InterPro" id="IPR015920">
    <property type="entry name" value="Cellobiose_DH-like_cyt"/>
</dbReference>
<keyword evidence="9" id="KW-0732">Signal</keyword>
<evidence type="ECO:0000259" key="10">
    <source>
        <dbReference type="PROSITE" id="PS50939"/>
    </source>
</evidence>
<keyword evidence="3 8" id="KW-0812">Transmembrane</keyword>
<comment type="caution">
    <text evidence="11">The sequence shown here is derived from an EMBL/GenBank/DDBJ whole genome shotgun (WGS) entry which is preliminary data.</text>
</comment>
<evidence type="ECO:0000256" key="7">
    <source>
        <dbReference type="SAM" id="MobiDB-lite"/>
    </source>
</evidence>
<dbReference type="PANTHER" id="PTHR47797">
    <property type="entry name" value="DEHYDROGENASE, PUTATIVE (AFU_ORTHOLOGUE AFUA_8G05805)-RELATED"/>
    <property type="match status" value="1"/>
</dbReference>
<evidence type="ECO:0000256" key="1">
    <source>
        <dbReference type="ARBA" id="ARBA00004370"/>
    </source>
</evidence>
<organism evidence="11 12">
    <name type="scientific">Sarocladium strictum</name>
    <name type="common">Black bundle disease fungus</name>
    <name type="synonym">Acremonium strictum</name>
    <dbReference type="NCBI Taxonomy" id="5046"/>
    <lineage>
        <taxon>Eukaryota</taxon>
        <taxon>Fungi</taxon>
        <taxon>Dikarya</taxon>
        <taxon>Ascomycota</taxon>
        <taxon>Pezizomycotina</taxon>
        <taxon>Sordariomycetes</taxon>
        <taxon>Hypocreomycetidae</taxon>
        <taxon>Hypocreales</taxon>
        <taxon>Sarocladiaceae</taxon>
        <taxon>Sarocladium</taxon>
    </lineage>
</organism>
<dbReference type="Pfam" id="PF16010">
    <property type="entry name" value="CDH-cyt"/>
    <property type="match status" value="1"/>
</dbReference>
<dbReference type="SMART" id="SM00665">
    <property type="entry name" value="B561"/>
    <property type="match status" value="1"/>
</dbReference>
<dbReference type="PANTHER" id="PTHR47797:SF1">
    <property type="entry name" value="CYTOCHROME B561 DOMAIN-CONTAINING PROTEIN-RELATED"/>
    <property type="match status" value="1"/>
</dbReference>
<feature type="chain" id="PRO_5041231844" description="Cytochrome b561 domain-containing protein" evidence="9">
    <location>
        <begin position="20"/>
        <end position="466"/>
    </location>
</feature>
<accession>A0AA39GCX0</accession>
<dbReference type="GO" id="GO:0016020">
    <property type="term" value="C:membrane"/>
    <property type="evidence" value="ECO:0007669"/>
    <property type="project" value="UniProtKB-SubCell"/>
</dbReference>
<name>A0AA39GCX0_SARSR</name>
<evidence type="ECO:0000256" key="5">
    <source>
        <dbReference type="ARBA" id="ARBA00022989"/>
    </source>
</evidence>
<evidence type="ECO:0000256" key="2">
    <source>
        <dbReference type="ARBA" id="ARBA00022448"/>
    </source>
</evidence>
<feature type="signal peptide" evidence="9">
    <location>
        <begin position="1"/>
        <end position="19"/>
    </location>
</feature>
<dbReference type="Proteomes" id="UP001175261">
    <property type="component" value="Unassembled WGS sequence"/>
</dbReference>
<comment type="subcellular location">
    <subcellularLocation>
        <location evidence="1">Membrane</location>
    </subcellularLocation>
</comment>
<evidence type="ECO:0000256" key="4">
    <source>
        <dbReference type="ARBA" id="ARBA00022982"/>
    </source>
</evidence>
<keyword evidence="5 8" id="KW-1133">Transmembrane helix</keyword>
<dbReference type="Gene3D" id="2.60.40.1210">
    <property type="entry name" value="Cellobiose dehydrogenase, cytochrome domain"/>
    <property type="match status" value="1"/>
</dbReference>
<evidence type="ECO:0000256" key="9">
    <source>
        <dbReference type="SAM" id="SignalP"/>
    </source>
</evidence>
<feature type="transmembrane region" description="Helical" evidence="8">
    <location>
        <begin position="223"/>
        <end position="245"/>
    </location>
</feature>
<keyword evidence="4" id="KW-0249">Electron transport</keyword>
<dbReference type="EMBL" id="JAPDFR010000007">
    <property type="protein sequence ID" value="KAK0385005.1"/>
    <property type="molecule type" value="Genomic_DNA"/>
</dbReference>
<feature type="region of interest" description="Disordered" evidence="7">
    <location>
        <begin position="384"/>
        <end position="466"/>
    </location>
</feature>